<keyword evidence="2" id="KW-1133">Transmembrane helix</keyword>
<feature type="transmembrane region" description="Helical" evidence="2">
    <location>
        <begin position="12"/>
        <end position="30"/>
    </location>
</feature>
<reference evidence="3 4" key="1">
    <citation type="journal article" date="2016" name="Nat. Commun.">
        <title>Thousands of microbial genomes shed light on interconnected biogeochemical processes in an aquifer system.</title>
        <authorList>
            <person name="Anantharaman K."/>
            <person name="Brown C.T."/>
            <person name="Hug L.A."/>
            <person name="Sharon I."/>
            <person name="Castelle C.J."/>
            <person name="Probst A.J."/>
            <person name="Thomas B.C."/>
            <person name="Singh A."/>
            <person name="Wilkins M.J."/>
            <person name="Karaoz U."/>
            <person name="Brodie E.L."/>
            <person name="Williams K.H."/>
            <person name="Hubbard S.S."/>
            <person name="Banfield J.F."/>
        </authorList>
    </citation>
    <scope>NUCLEOTIDE SEQUENCE [LARGE SCALE GENOMIC DNA]</scope>
</reference>
<name>A0A1F8DTP7_9BACT</name>
<dbReference type="Proteomes" id="UP000177029">
    <property type="component" value="Unassembled WGS sequence"/>
</dbReference>
<feature type="compositionally biased region" description="Low complexity" evidence="1">
    <location>
        <begin position="69"/>
        <end position="91"/>
    </location>
</feature>
<evidence type="ECO:0000256" key="2">
    <source>
        <dbReference type="SAM" id="Phobius"/>
    </source>
</evidence>
<comment type="caution">
    <text evidence="3">The sequence shown here is derived from an EMBL/GenBank/DDBJ whole genome shotgun (WGS) entry which is preliminary data.</text>
</comment>
<protein>
    <submittedName>
        <fullName evidence="3">Uncharacterized protein</fullName>
    </submittedName>
</protein>
<keyword evidence="2" id="KW-0472">Membrane</keyword>
<accession>A0A1F8DTP7</accession>
<evidence type="ECO:0000313" key="3">
    <source>
        <dbReference type="EMBL" id="OGM91205.1"/>
    </source>
</evidence>
<organism evidence="3 4">
    <name type="scientific">Candidatus Wolfebacteria bacterium RIFCSPHIGHO2_01_FULL_48_22</name>
    <dbReference type="NCBI Taxonomy" id="1802555"/>
    <lineage>
        <taxon>Bacteria</taxon>
        <taxon>Candidatus Wolfeibacteriota</taxon>
    </lineage>
</organism>
<evidence type="ECO:0000256" key="1">
    <source>
        <dbReference type="SAM" id="MobiDB-lite"/>
    </source>
</evidence>
<sequence length="91" mass="9872">MIEAILKRKKDLKFLVMGFLLLAITAYLFIHSITFLAITVDDALNEEAAPAQNQKFNLKGLETLGILRPSPTSVLSPSPTETATSSPEATP</sequence>
<dbReference type="AlphaFoldDB" id="A0A1F8DTP7"/>
<evidence type="ECO:0000313" key="4">
    <source>
        <dbReference type="Proteomes" id="UP000177029"/>
    </source>
</evidence>
<keyword evidence="2" id="KW-0812">Transmembrane</keyword>
<dbReference type="STRING" id="1802555.A2755_02255"/>
<dbReference type="EMBL" id="MGIP01000011">
    <property type="protein sequence ID" value="OGM91205.1"/>
    <property type="molecule type" value="Genomic_DNA"/>
</dbReference>
<feature type="region of interest" description="Disordered" evidence="1">
    <location>
        <begin position="68"/>
        <end position="91"/>
    </location>
</feature>
<gene>
    <name evidence="3" type="ORF">A2755_02255</name>
</gene>
<proteinExistence type="predicted"/>